<keyword evidence="9" id="KW-0492">Microsome</keyword>
<dbReference type="PANTHER" id="PTHR24302">
    <property type="entry name" value="CYTOCHROME P450 FAMILY 3"/>
    <property type="match status" value="1"/>
</dbReference>
<keyword evidence="11" id="KW-0408">Iron</keyword>
<evidence type="ECO:0000256" key="7">
    <source>
        <dbReference type="ARBA" id="ARBA00022723"/>
    </source>
</evidence>
<keyword evidence="6" id="KW-0349">Heme</keyword>
<evidence type="ECO:0000256" key="6">
    <source>
        <dbReference type="ARBA" id="ARBA00022617"/>
    </source>
</evidence>
<comment type="cofactor">
    <cofactor evidence="1">
        <name>heme</name>
        <dbReference type="ChEBI" id="CHEBI:30413"/>
    </cofactor>
</comment>
<keyword evidence="13" id="KW-0472">Membrane</keyword>
<proteinExistence type="inferred from homology"/>
<protein>
    <recommendedName>
        <fullName evidence="5">unspecific monooxygenase</fullName>
        <ecNumber evidence="5">1.14.14.1</ecNumber>
    </recommendedName>
</protein>
<dbReference type="InterPro" id="IPR001128">
    <property type="entry name" value="Cyt_P450"/>
</dbReference>
<comment type="similarity">
    <text evidence="4">Belongs to the cytochrome P450 family.</text>
</comment>
<evidence type="ECO:0000256" key="12">
    <source>
        <dbReference type="ARBA" id="ARBA00023033"/>
    </source>
</evidence>
<evidence type="ECO:0000256" key="1">
    <source>
        <dbReference type="ARBA" id="ARBA00001971"/>
    </source>
</evidence>
<keyword evidence="7" id="KW-0479">Metal-binding</keyword>
<dbReference type="InterPro" id="IPR050705">
    <property type="entry name" value="Cytochrome_P450_3A"/>
</dbReference>
<evidence type="ECO:0000256" key="9">
    <source>
        <dbReference type="ARBA" id="ARBA00022848"/>
    </source>
</evidence>
<evidence type="ECO:0000256" key="5">
    <source>
        <dbReference type="ARBA" id="ARBA00012109"/>
    </source>
</evidence>
<dbReference type="GO" id="GO:0020037">
    <property type="term" value="F:heme binding"/>
    <property type="evidence" value="ECO:0007669"/>
    <property type="project" value="InterPro"/>
</dbReference>
<keyword evidence="8" id="KW-0256">Endoplasmic reticulum</keyword>
<evidence type="ECO:0000313" key="15">
    <source>
        <dbReference type="Proteomes" id="UP000694720"/>
    </source>
</evidence>
<reference evidence="14" key="1">
    <citation type="submission" date="2025-08" db="UniProtKB">
        <authorList>
            <consortium name="Ensembl"/>
        </authorList>
    </citation>
    <scope>IDENTIFICATION</scope>
</reference>
<evidence type="ECO:0000256" key="4">
    <source>
        <dbReference type="ARBA" id="ARBA00010617"/>
    </source>
</evidence>
<accession>A0A8D1A6L6</accession>
<evidence type="ECO:0000256" key="8">
    <source>
        <dbReference type="ARBA" id="ARBA00022824"/>
    </source>
</evidence>
<dbReference type="Pfam" id="PF00067">
    <property type="entry name" value="p450"/>
    <property type="match status" value="1"/>
</dbReference>
<name>A0A8D1A6L6_PIG</name>
<organism evidence="14 15">
    <name type="scientific">Sus scrofa</name>
    <name type="common">Pig</name>
    <dbReference type="NCBI Taxonomy" id="9823"/>
    <lineage>
        <taxon>Eukaryota</taxon>
        <taxon>Metazoa</taxon>
        <taxon>Chordata</taxon>
        <taxon>Craniata</taxon>
        <taxon>Vertebrata</taxon>
        <taxon>Euteleostomi</taxon>
        <taxon>Mammalia</taxon>
        <taxon>Eutheria</taxon>
        <taxon>Laurasiatheria</taxon>
        <taxon>Artiodactyla</taxon>
        <taxon>Suina</taxon>
        <taxon>Suidae</taxon>
        <taxon>Sus</taxon>
    </lineage>
</organism>
<dbReference type="AlphaFoldDB" id="A0A8D1A6L6"/>
<comment type="subcellular location">
    <subcellularLocation>
        <location evidence="3">Endoplasmic reticulum membrane</location>
        <topology evidence="3">Peripheral membrane protein</topology>
    </subcellularLocation>
    <subcellularLocation>
        <location evidence="2">Microsome membrane</location>
        <topology evidence="2">Peripheral membrane protein</topology>
    </subcellularLocation>
</comment>
<dbReference type="GO" id="GO:0005506">
    <property type="term" value="F:iron ion binding"/>
    <property type="evidence" value="ECO:0007669"/>
    <property type="project" value="InterPro"/>
</dbReference>
<dbReference type="InterPro" id="IPR036396">
    <property type="entry name" value="Cyt_P450_sf"/>
</dbReference>
<dbReference type="PANTHER" id="PTHR24302:SF38">
    <property type="entry name" value="CYTOCHROME P450 3A5"/>
    <property type="match status" value="1"/>
</dbReference>
<keyword evidence="12" id="KW-0503">Monooxygenase</keyword>
<keyword evidence="10" id="KW-0560">Oxidoreductase</keyword>
<dbReference type="SUPFAM" id="SSF48264">
    <property type="entry name" value="Cytochrome P450"/>
    <property type="match status" value="1"/>
</dbReference>
<dbReference type="GO" id="GO:0016712">
    <property type="term" value="F:oxidoreductase activity, acting on paired donors, with incorporation or reduction of molecular oxygen, reduced flavin or flavoprotein as one donor, and incorporation of one atom of oxygen"/>
    <property type="evidence" value="ECO:0007669"/>
    <property type="project" value="UniProtKB-EC"/>
</dbReference>
<evidence type="ECO:0000256" key="13">
    <source>
        <dbReference type="ARBA" id="ARBA00023136"/>
    </source>
</evidence>
<dbReference type="Gene3D" id="1.10.630.10">
    <property type="entry name" value="Cytochrome P450"/>
    <property type="match status" value="1"/>
</dbReference>
<evidence type="ECO:0000256" key="10">
    <source>
        <dbReference type="ARBA" id="ARBA00023002"/>
    </source>
</evidence>
<evidence type="ECO:0000256" key="2">
    <source>
        <dbReference type="ARBA" id="ARBA00004174"/>
    </source>
</evidence>
<evidence type="ECO:0000256" key="3">
    <source>
        <dbReference type="ARBA" id="ARBA00004406"/>
    </source>
</evidence>
<dbReference type="EC" id="1.14.14.1" evidence="5"/>
<evidence type="ECO:0000313" key="14">
    <source>
        <dbReference type="Ensembl" id="ENSSSCP00035029480.1"/>
    </source>
</evidence>
<dbReference type="Ensembl" id="ENSSSCT00035072661.1">
    <property type="protein sequence ID" value="ENSSSCP00035029480.1"/>
    <property type="gene ID" value="ENSSSCG00035054454.1"/>
</dbReference>
<sequence>MSECNCCFGSCRYYLLPTCYLPSPCSIIPVTWFSLSLYRYGTYSHGLFKKLGIPGPRPLPYFGNILGYRKGVDHFDKKCFQQYGKMWGFFDGRQPVLAITDPDMIKMVLVKECYSVFTNRRVSISFLRLNLYLLNIYFEVTINSQVTVKREKYRVVPCCVSYILFPSCYCG</sequence>
<dbReference type="GO" id="GO:0005789">
    <property type="term" value="C:endoplasmic reticulum membrane"/>
    <property type="evidence" value="ECO:0007669"/>
    <property type="project" value="UniProtKB-SubCell"/>
</dbReference>
<evidence type="ECO:0000256" key="11">
    <source>
        <dbReference type="ARBA" id="ARBA00023004"/>
    </source>
</evidence>
<dbReference type="Proteomes" id="UP000694720">
    <property type="component" value="Unplaced"/>
</dbReference>